<keyword evidence="5" id="KW-0413">Isomerase</keyword>
<dbReference type="RefSeq" id="WP_215628223.1">
    <property type="nucleotide sequence ID" value="NZ_CP067089.2"/>
</dbReference>
<protein>
    <submittedName>
        <fullName evidence="5">Phosphopentomutase</fullName>
        <ecNumber evidence="5">5.4.2.7</ecNumber>
    </submittedName>
</protein>
<comment type="similarity">
    <text evidence="1">Belongs to the phosphopentomutase family.</text>
</comment>
<feature type="domain" description="Metalloenzyme" evidence="4">
    <location>
        <begin position="2"/>
        <end position="408"/>
    </location>
</feature>
<dbReference type="InterPro" id="IPR017850">
    <property type="entry name" value="Alkaline_phosphatase_core_sf"/>
</dbReference>
<dbReference type="GO" id="GO:0005829">
    <property type="term" value="C:cytosol"/>
    <property type="evidence" value="ECO:0007669"/>
    <property type="project" value="TreeGrafter"/>
</dbReference>
<name>A0A7T7XR75_9SPIR</name>
<dbReference type="GO" id="GO:0008973">
    <property type="term" value="F:phosphopentomutase activity"/>
    <property type="evidence" value="ECO:0007669"/>
    <property type="project" value="UniProtKB-EC"/>
</dbReference>
<proteinExistence type="inferred from homology"/>
<dbReference type="CDD" id="cd16009">
    <property type="entry name" value="PPM"/>
    <property type="match status" value="1"/>
</dbReference>
<keyword evidence="3" id="KW-0464">Manganese</keyword>
<evidence type="ECO:0000313" key="6">
    <source>
        <dbReference type="Proteomes" id="UP000595917"/>
    </source>
</evidence>
<dbReference type="Gene3D" id="3.30.70.1250">
    <property type="entry name" value="Phosphopentomutase"/>
    <property type="match status" value="1"/>
</dbReference>
<dbReference type="Proteomes" id="UP000595917">
    <property type="component" value="Chromosome"/>
</dbReference>
<dbReference type="Pfam" id="PF01676">
    <property type="entry name" value="Metalloenzyme"/>
    <property type="match status" value="1"/>
</dbReference>
<dbReference type="NCBIfam" id="NF009049">
    <property type="entry name" value="PRK12383.1"/>
    <property type="match status" value="1"/>
</dbReference>
<dbReference type="GO" id="GO:0000287">
    <property type="term" value="F:magnesium ion binding"/>
    <property type="evidence" value="ECO:0007669"/>
    <property type="project" value="InterPro"/>
</dbReference>
<dbReference type="AlphaFoldDB" id="A0A7T7XR75"/>
<organism evidence="5 6">
    <name type="scientific">Breznakiella homolactica</name>
    <dbReference type="NCBI Taxonomy" id="2798577"/>
    <lineage>
        <taxon>Bacteria</taxon>
        <taxon>Pseudomonadati</taxon>
        <taxon>Spirochaetota</taxon>
        <taxon>Spirochaetia</taxon>
        <taxon>Spirochaetales</taxon>
        <taxon>Breznakiellaceae</taxon>
        <taxon>Breznakiella</taxon>
    </lineage>
</organism>
<dbReference type="SUPFAM" id="SSF53649">
    <property type="entry name" value="Alkaline phosphatase-like"/>
    <property type="match status" value="1"/>
</dbReference>
<dbReference type="PANTHER" id="PTHR21110">
    <property type="entry name" value="PHOSPHOPENTOMUTASE"/>
    <property type="match status" value="1"/>
</dbReference>
<dbReference type="PIRSF" id="PIRSF001491">
    <property type="entry name" value="Ppentomutase"/>
    <property type="match status" value="1"/>
</dbReference>
<dbReference type="Gene3D" id="3.40.720.10">
    <property type="entry name" value="Alkaline Phosphatase, subunit A"/>
    <property type="match status" value="1"/>
</dbReference>
<dbReference type="KEGG" id="bhc:JFL75_08375"/>
<dbReference type="PANTHER" id="PTHR21110:SF0">
    <property type="entry name" value="PHOSPHOPENTOMUTASE"/>
    <property type="match status" value="1"/>
</dbReference>
<reference evidence="5" key="1">
    <citation type="submission" date="2021-01" db="EMBL/GenBank/DDBJ databases">
        <title>Description of Breznakiella homolactica.</title>
        <authorList>
            <person name="Song Y."/>
            <person name="Brune A."/>
        </authorList>
    </citation>
    <scope>NUCLEOTIDE SEQUENCE</scope>
    <source>
        <strain evidence="5">RmG30</strain>
    </source>
</reference>
<dbReference type="EMBL" id="CP067089">
    <property type="protein sequence ID" value="QQO10918.1"/>
    <property type="molecule type" value="Genomic_DNA"/>
</dbReference>
<dbReference type="InterPro" id="IPR010045">
    <property type="entry name" value="DeoB"/>
</dbReference>
<sequence>MKRFIVIVLDGYGIGAMDDVPALRPQDTGANTARHIFEAVPGLRLPVLEALGLGNALTASERDGNVNRPLPGNISLSENCCYGFHRLAHFGADTFWGHQELMGTKPLRGESAPIRVQLPEIKKALEAAGHSVRFYTGGRDEPNLSRPGAVSGILVVDEAVTIGDNLETDLGNNYNVTAALDSMPFEKVRAIGAIVRSLVRSSRVIVFGGEGVTLGDILSAYEHQGEYAGVSAPRSGVYRKGYQVVHLGYGVDPSVQVPARLAAAGLPTVLIGKVADIVENPSGKSIPGVDTEEMLRAGEAALDDLSEGYICINVQETDLSGHREDSQLYAEKLRLADRGISGIMKKMEEHDILVVTADHGNDPTIGHAQHTREKTPVLVYGSKITPGFIGPRESLADTGCTVCDYFGAPFPEFGASYLQHIVKIRPNQPV</sequence>
<keyword evidence="6" id="KW-1185">Reference proteome</keyword>
<accession>A0A7T7XR75</accession>
<dbReference type="GO" id="GO:0009117">
    <property type="term" value="P:nucleotide metabolic process"/>
    <property type="evidence" value="ECO:0007669"/>
    <property type="project" value="InterPro"/>
</dbReference>
<gene>
    <name evidence="5" type="ORF">JFL75_08375</name>
</gene>
<keyword evidence="2" id="KW-0479">Metal-binding</keyword>
<dbReference type="InterPro" id="IPR024052">
    <property type="entry name" value="Phosphopentomutase_DeoB_cap_sf"/>
</dbReference>
<evidence type="ECO:0000313" key="5">
    <source>
        <dbReference type="EMBL" id="QQO10918.1"/>
    </source>
</evidence>
<dbReference type="GO" id="GO:0043094">
    <property type="term" value="P:metabolic compound salvage"/>
    <property type="evidence" value="ECO:0007669"/>
    <property type="project" value="InterPro"/>
</dbReference>
<evidence type="ECO:0000256" key="3">
    <source>
        <dbReference type="ARBA" id="ARBA00023211"/>
    </source>
</evidence>
<dbReference type="InterPro" id="IPR006124">
    <property type="entry name" value="Metalloenzyme"/>
</dbReference>
<evidence type="ECO:0000256" key="1">
    <source>
        <dbReference type="ARBA" id="ARBA00010373"/>
    </source>
</evidence>
<dbReference type="EC" id="5.4.2.7" evidence="5"/>
<evidence type="ECO:0000256" key="2">
    <source>
        <dbReference type="ARBA" id="ARBA00022723"/>
    </source>
</evidence>
<evidence type="ECO:0000259" key="4">
    <source>
        <dbReference type="Pfam" id="PF01676"/>
    </source>
</evidence>